<evidence type="ECO:0000256" key="2">
    <source>
        <dbReference type="SAM" id="Phobius"/>
    </source>
</evidence>
<dbReference type="OrthoDB" id="10004053at2759"/>
<sequence length="447" mass="50820">MDQYLSAVLRNYTSKDNTGNESDDEDSFGGNQLHYKIPFWIGSFVIGLLLFSAIIACIRYCYFTLCPSHETEKVALVPPTSVSTHEKRSQPLVRKNNSDETPSTKRHRQMSSPVIPNKKHQRFHHSASRDDHIDSHPSRLMINDTITDIDTHVLNLPRSRAPYDLRKKINGVYVLPVSPALSSASSSSTQTADSKLSTNETPVRPIRNTDMSAVDDGGRMAFNNKGYGDSPQPKDRTLNRSQLRTTTPNTTLRRTNNGLPPPPTQPPPSPPIHFSNNIRRSHDMLNKCATMGLTTKDLNMRFCQQSNYGIIKENTNHKHPPPVPSRSQKPTNAIGFEGIMVKQSDDYEATIGFRRELIEQQENYCEHHYPEQSPITTDQWPIPPETNDEISIIRHSQSINPLPTSQTYNHLNLLPQVHVRNQQHHRRRTVNDIFQHEDQTMLTESNT</sequence>
<dbReference type="Proteomes" id="UP000663829">
    <property type="component" value="Unassembled WGS sequence"/>
</dbReference>
<feature type="compositionally biased region" description="Low complexity" evidence="1">
    <location>
        <begin position="243"/>
        <end position="258"/>
    </location>
</feature>
<protein>
    <submittedName>
        <fullName evidence="3">Uncharacterized protein</fullName>
    </submittedName>
</protein>
<evidence type="ECO:0000313" key="3">
    <source>
        <dbReference type="EMBL" id="CAF0867010.1"/>
    </source>
</evidence>
<gene>
    <name evidence="3" type="ORF">GPM918_LOCUS6894</name>
    <name evidence="4" type="ORF">SRO942_LOCUS6894</name>
</gene>
<feature type="compositionally biased region" description="Polar residues" evidence="1">
    <location>
        <begin position="189"/>
        <end position="201"/>
    </location>
</feature>
<feature type="region of interest" description="Disordered" evidence="1">
    <location>
        <begin position="77"/>
        <end position="137"/>
    </location>
</feature>
<feature type="compositionally biased region" description="Pro residues" evidence="1">
    <location>
        <begin position="259"/>
        <end position="270"/>
    </location>
</feature>
<reference evidence="3" key="1">
    <citation type="submission" date="2021-02" db="EMBL/GenBank/DDBJ databases">
        <authorList>
            <person name="Nowell W R."/>
        </authorList>
    </citation>
    <scope>NUCLEOTIDE SEQUENCE</scope>
</reference>
<dbReference type="EMBL" id="CAJNOQ010001090">
    <property type="protein sequence ID" value="CAF0867010.1"/>
    <property type="molecule type" value="Genomic_DNA"/>
</dbReference>
<keyword evidence="2" id="KW-1133">Transmembrane helix</keyword>
<keyword evidence="5" id="KW-1185">Reference proteome</keyword>
<proteinExistence type="predicted"/>
<keyword evidence="2" id="KW-0812">Transmembrane</keyword>
<dbReference type="Proteomes" id="UP000681722">
    <property type="component" value="Unassembled WGS sequence"/>
</dbReference>
<dbReference type="AlphaFoldDB" id="A0A813XA99"/>
<keyword evidence="2" id="KW-0472">Membrane</keyword>
<evidence type="ECO:0000313" key="5">
    <source>
        <dbReference type="Proteomes" id="UP000663829"/>
    </source>
</evidence>
<organism evidence="3 5">
    <name type="scientific">Didymodactylos carnosus</name>
    <dbReference type="NCBI Taxonomy" id="1234261"/>
    <lineage>
        <taxon>Eukaryota</taxon>
        <taxon>Metazoa</taxon>
        <taxon>Spiralia</taxon>
        <taxon>Gnathifera</taxon>
        <taxon>Rotifera</taxon>
        <taxon>Eurotatoria</taxon>
        <taxon>Bdelloidea</taxon>
        <taxon>Philodinida</taxon>
        <taxon>Philodinidae</taxon>
        <taxon>Didymodactylos</taxon>
    </lineage>
</organism>
<comment type="caution">
    <text evidence="3">The sequence shown here is derived from an EMBL/GenBank/DDBJ whole genome shotgun (WGS) entry which is preliminary data.</text>
</comment>
<evidence type="ECO:0000313" key="4">
    <source>
        <dbReference type="EMBL" id="CAF3654496.1"/>
    </source>
</evidence>
<feature type="compositionally biased region" description="Basic and acidic residues" evidence="1">
    <location>
        <begin position="127"/>
        <end position="137"/>
    </location>
</feature>
<evidence type="ECO:0000256" key="1">
    <source>
        <dbReference type="SAM" id="MobiDB-lite"/>
    </source>
</evidence>
<feature type="compositionally biased region" description="Basic residues" evidence="1">
    <location>
        <begin position="117"/>
        <end position="126"/>
    </location>
</feature>
<feature type="transmembrane region" description="Helical" evidence="2">
    <location>
        <begin position="37"/>
        <end position="62"/>
    </location>
</feature>
<accession>A0A813XA99</accession>
<dbReference type="EMBL" id="CAJOBC010001090">
    <property type="protein sequence ID" value="CAF3654496.1"/>
    <property type="molecule type" value="Genomic_DNA"/>
</dbReference>
<feature type="region of interest" description="Disordered" evidence="1">
    <location>
        <begin position="180"/>
        <end position="270"/>
    </location>
</feature>
<name>A0A813XA99_9BILA</name>